<dbReference type="PANTHER" id="PTHR10366:SF806">
    <property type="entry name" value="CINNAMOYL-COA REDUCTASE 1-LIKE"/>
    <property type="match status" value="1"/>
</dbReference>
<dbReference type="Gene3D" id="3.40.50.720">
    <property type="entry name" value="NAD(P)-binding Rossmann-like Domain"/>
    <property type="match status" value="1"/>
</dbReference>
<gene>
    <name evidence="3" type="ORF">RND71_001563</name>
</gene>
<keyword evidence="2" id="KW-0560">Oxidoreductase</keyword>
<dbReference type="InterPro" id="IPR036291">
    <property type="entry name" value="NAD(P)-bd_dom_sf"/>
</dbReference>
<evidence type="ECO:0000256" key="2">
    <source>
        <dbReference type="ARBA" id="ARBA00023002"/>
    </source>
</evidence>
<comment type="caution">
    <text evidence="3">The sequence shown here is derived from an EMBL/GenBank/DDBJ whole genome shotgun (WGS) entry which is preliminary data.</text>
</comment>
<reference evidence="3" key="1">
    <citation type="submission" date="2023-12" db="EMBL/GenBank/DDBJ databases">
        <title>Genome assembly of Anisodus tanguticus.</title>
        <authorList>
            <person name="Wang Y.-J."/>
        </authorList>
    </citation>
    <scope>NUCLEOTIDE SEQUENCE</scope>
    <source>
        <strain evidence="3">KB-2021</strain>
        <tissue evidence="3">Leaf</tissue>
    </source>
</reference>
<evidence type="ECO:0000256" key="1">
    <source>
        <dbReference type="ARBA" id="ARBA00022857"/>
    </source>
</evidence>
<evidence type="ECO:0008006" key="5">
    <source>
        <dbReference type="Google" id="ProtNLM"/>
    </source>
</evidence>
<keyword evidence="1" id="KW-0521">NADP</keyword>
<organism evidence="3 4">
    <name type="scientific">Anisodus tanguticus</name>
    <dbReference type="NCBI Taxonomy" id="243964"/>
    <lineage>
        <taxon>Eukaryota</taxon>
        <taxon>Viridiplantae</taxon>
        <taxon>Streptophyta</taxon>
        <taxon>Embryophyta</taxon>
        <taxon>Tracheophyta</taxon>
        <taxon>Spermatophyta</taxon>
        <taxon>Magnoliopsida</taxon>
        <taxon>eudicotyledons</taxon>
        <taxon>Gunneridae</taxon>
        <taxon>Pentapetalae</taxon>
        <taxon>asterids</taxon>
        <taxon>lamiids</taxon>
        <taxon>Solanales</taxon>
        <taxon>Solanaceae</taxon>
        <taxon>Solanoideae</taxon>
        <taxon>Hyoscyameae</taxon>
        <taxon>Anisodus</taxon>
    </lineage>
</organism>
<dbReference type="PANTHER" id="PTHR10366">
    <property type="entry name" value="NAD DEPENDENT EPIMERASE/DEHYDRATASE"/>
    <property type="match status" value="1"/>
</dbReference>
<evidence type="ECO:0000313" key="3">
    <source>
        <dbReference type="EMBL" id="KAK4379701.1"/>
    </source>
</evidence>
<dbReference type="GO" id="GO:0016616">
    <property type="term" value="F:oxidoreductase activity, acting on the CH-OH group of donors, NAD or NADP as acceptor"/>
    <property type="evidence" value="ECO:0007669"/>
    <property type="project" value="TreeGrafter"/>
</dbReference>
<accession>A0AAE1T2Y4</accession>
<proteinExistence type="predicted"/>
<name>A0AAE1T2Y4_9SOLA</name>
<dbReference type="Proteomes" id="UP001291623">
    <property type="component" value="Unassembled WGS sequence"/>
</dbReference>
<evidence type="ECO:0000313" key="4">
    <source>
        <dbReference type="Proteomes" id="UP001291623"/>
    </source>
</evidence>
<dbReference type="AlphaFoldDB" id="A0AAE1T2Y4"/>
<dbReference type="SUPFAM" id="SSF51735">
    <property type="entry name" value="NAD(P)-binding Rossmann-fold domains"/>
    <property type="match status" value="1"/>
</dbReference>
<sequence>MAHEVIYQQWYNLSKTLAEEAAWKFAKENGIDLVTLHPGLVIGPFLQPTLNFSPEAILNFITQGFGQQFIGTERIGTLNSLTPSMTTCCNPRS</sequence>
<dbReference type="EMBL" id="JAVYJV010000001">
    <property type="protein sequence ID" value="KAK4379701.1"/>
    <property type="molecule type" value="Genomic_DNA"/>
</dbReference>
<protein>
    <recommendedName>
        <fullName evidence="5">NAD-dependent epimerase/dehydratase domain-containing protein</fullName>
    </recommendedName>
</protein>
<dbReference type="InterPro" id="IPR050425">
    <property type="entry name" value="NAD(P)_dehydrat-like"/>
</dbReference>
<keyword evidence="4" id="KW-1185">Reference proteome</keyword>